<keyword evidence="2" id="KW-0732">Signal</keyword>
<dbReference type="AlphaFoldDB" id="A0AA36LYY5"/>
<dbReference type="PANTHER" id="PTHR21749">
    <property type="entry name" value="PRION-LIKE- Q/N-RICH -DOMAIN-BEARING PROTEIN PROTEIN 24"/>
    <property type="match status" value="1"/>
</dbReference>
<feature type="region of interest" description="Disordered" evidence="1">
    <location>
        <begin position="113"/>
        <end position="194"/>
    </location>
</feature>
<protein>
    <submittedName>
        <fullName evidence="3">Uncharacterized protein</fullName>
    </submittedName>
</protein>
<gene>
    <name evidence="3" type="ORF">CYNAS_LOCUS6152</name>
</gene>
<feature type="chain" id="PRO_5041306422" evidence="2">
    <location>
        <begin position="16"/>
        <end position="289"/>
    </location>
</feature>
<feature type="region of interest" description="Disordered" evidence="1">
    <location>
        <begin position="256"/>
        <end position="289"/>
    </location>
</feature>
<dbReference type="EMBL" id="CATQJL010000112">
    <property type="protein sequence ID" value="CAJ0594169.1"/>
    <property type="molecule type" value="Genomic_DNA"/>
</dbReference>
<evidence type="ECO:0000256" key="2">
    <source>
        <dbReference type="SAM" id="SignalP"/>
    </source>
</evidence>
<feature type="compositionally biased region" description="Gly residues" evidence="1">
    <location>
        <begin position="162"/>
        <end position="173"/>
    </location>
</feature>
<feature type="signal peptide" evidence="2">
    <location>
        <begin position="1"/>
        <end position="15"/>
    </location>
</feature>
<evidence type="ECO:0000313" key="4">
    <source>
        <dbReference type="Proteomes" id="UP001176961"/>
    </source>
</evidence>
<proteinExistence type="predicted"/>
<evidence type="ECO:0000313" key="3">
    <source>
        <dbReference type="EMBL" id="CAJ0594169.1"/>
    </source>
</evidence>
<dbReference type="InterPro" id="IPR045860">
    <property type="entry name" value="Snake_toxin-like_sf"/>
</dbReference>
<dbReference type="SUPFAM" id="SSF57302">
    <property type="entry name" value="Snake toxin-like"/>
    <property type="match status" value="1"/>
</dbReference>
<name>A0AA36LYY5_CYLNA</name>
<reference evidence="3" key="1">
    <citation type="submission" date="2023-07" db="EMBL/GenBank/DDBJ databases">
        <authorList>
            <consortium name="CYATHOMIX"/>
        </authorList>
    </citation>
    <scope>NUCLEOTIDE SEQUENCE</scope>
    <source>
        <strain evidence="3">N/A</strain>
    </source>
</reference>
<keyword evidence="4" id="KW-1185">Reference proteome</keyword>
<comment type="caution">
    <text evidence="3">The sequence shown here is derived from an EMBL/GenBank/DDBJ whole genome shotgun (WGS) entry which is preliminary data.</text>
</comment>
<dbReference type="Proteomes" id="UP001176961">
    <property type="component" value="Unassembled WGS sequence"/>
</dbReference>
<evidence type="ECO:0000256" key="1">
    <source>
        <dbReference type="SAM" id="MobiDB-lite"/>
    </source>
</evidence>
<accession>A0AA36LYY5</accession>
<dbReference type="Gene3D" id="2.10.60.10">
    <property type="entry name" value="CD59"/>
    <property type="match status" value="1"/>
</dbReference>
<organism evidence="3 4">
    <name type="scientific">Cylicocyclus nassatus</name>
    <name type="common">Nematode worm</name>
    <dbReference type="NCBI Taxonomy" id="53992"/>
    <lineage>
        <taxon>Eukaryota</taxon>
        <taxon>Metazoa</taxon>
        <taxon>Ecdysozoa</taxon>
        <taxon>Nematoda</taxon>
        <taxon>Chromadorea</taxon>
        <taxon>Rhabditida</taxon>
        <taxon>Rhabditina</taxon>
        <taxon>Rhabditomorpha</taxon>
        <taxon>Strongyloidea</taxon>
        <taxon>Strongylidae</taxon>
        <taxon>Cylicocyclus</taxon>
    </lineage>
</organism>
<feature type="compositionally biased region" description="Low complexity" evidence="1">
    <location>
        <begin position="180"/>
        <end position="194"/>
    </location>
</feature>
<sequence>MLLLVLLTIILTAHSLTCYNGGRLLSTTAVGESVEECPPSAYCYNMTAKVAFFVDAIKTGCSTWRCMLARDTCITTTFQMIPVSFCCCSHDRCNVAENLAYGSIAEGNGRLGEGGKDSSNVDGNAGAWGGGNNDGANQDGYGDNTNDNNFNGWGKSNDGQSGNNGGNTGGWGRGDSRRTNNGYDDNNNNNYNGWGNKYDEKTTIYPRLPSDSGSRGSWWDPKQIKDKFNDFDVDNREDDAGGDEVFEKVDVRFTTRPPRRLPSYNKAPGISTGRQGSTGGEGREIELDV</sequence>
<feature type="compositionally biased region" description="Low complexity" evidence="1">
    <location>
        <begin position="134"/>
        <end position="144"/>
    </location>
</feature>
<dbReference type="PANTHER" id="PTHR21749:SF4">
    <property type="entry name" value="PRION-LIKE-(Q_N-RICH)-DOMAIN-BEARING PROTEIN"/>
    <property type="match status" value="1"/>
</dbReference>